<dbReference type="Proteomes" id="UP000270219">
    <property type="component" value="Unassembled WGS sequence"/>
</dbReference>
<dbReference type="CDD" id="cd00158">
    <property type="entry name" value="RHOD"/>
    <property type="match status" value="1"/>
</dbReference>
<evidence type="ECO:0000259" key="1">
    <source>
        <dbReference type="PROSITE" id="PS50206"/>
    </source>
</evidence>
<sequence>MKEISAKEVQEKLENGEELNIVDVREDDEVAQGIIPGAKHIRLGEIPERHTELDKNKQYYMVCRSGARSGRATEFLNEQGYDVTNMAGGMLAWEGDVE</sequence>
<dbReference type="RefSeq" id="WP_121524068.1">
    <property type="nucleotide sequence ID" value="NZ_RCHR01000005.1"/>
</dbReference>
<dbReference type="AlphaFoldDB" id="A0A498D3B7"/>
<dbReference type="InterPro" id="IPR050229">
    <property type="entry name" value="GlpE_sulfurtransferase"/>
</dbReference>
<dbReference type="Pfam" id="PF00581">
    <property type="entry name" value="Rhodanese"/>
    <property type="match status" value="1"/>
</dbReference>
<dbReference type="OrthoDB" id="9800872at2"/>
<dbReference type="SUPFAM" id="SSF52821">
    <property type="entry name" value="Rhodanese/Cell cycle control phosphatase"/>
    <property type="match status" value="1"/>
</dbReference>
<protein>
    <submittedName>
        <fullName evidence="2">Rhodanese-like domain-containing protein</fullName>
    </submittedName>
</protein>
<dbReference type="Gene3D" id="3.40.250.10">
    <property type="entry name" value="Rhodanese-like domain"/>
    <property type="match status" value="1"/>
</dbReference>
<gene>
    <name evidence="2" type="ORF">D8M04_14190</name>
</gene>
<dbReference type="InterPro" id="IPR036873">
    <property type="entry name" value="Rhodanese-like_dom_sf"/>
</dbReference>
<feature type="domain" description="Rhodanese" evidence="1">
    <location>
        <begin position="15"/>
        <end position="98"/>
    </location>
</feature>
<evidence type="ECO:0000313" key="2">
    <source>
        <dbReference type="EMBL" id="RLL42701.1"/>
    </source>
</evidence>
<proteinExistence type="predicted"/>
<keyword evidence="3" id="KW-1185">Reference proteome</keyword>
<comment type="caution">
    <text evidence="2">The sequence shown here is derived from an EMBL/GenBank/DDBJ whole genome shotgun (WGS) entry which is preliminary data.</text>
</comment>
<dbReference type="EMBL" id="RCHR01000005">
    <property type="protein sequence ID" value="RLL42701.1"/>
    <property type="molecule type" value="Genomic_DNA"/>
</dbReference>
<dbReference type="SMART" id="SM00450">
    <property type="entry name" value="RHOD"/>
    <property type="match status" value="1"/>
</dbReference>
<dbReference type="PROSITE" id="PS50206">
    <property type="entry name" value="RHODANESE_3"/>
    <property type="match status" value="1"/>
</dbReference>
<evidence type="ECO:0000313" key="3">
    <source>
        <dbReference type="Proteomes" id="UP000270219"/>
    </source>
</evidence>
<organism evidence="2 3">
    <name type="scientific">Oceanobacillus piezotolerans</name>
    <dbReference type="NCBI Taxonomy" id="2448030"/>
    <lineage>
        <taxon>Bacteria</taxon>
        <taxon>Bacillati</taxon>
        <taxon>Bacillota</taxon>
        <taxon>Bacilli</taxon>
        <taxon>Bacillales</taxon>
        <taxon>Bacillaceae</taxon>
        <taxon>Oceanobacillus</taxon>
    </lineage>
</organism>
<dbReference type="InterPro" id="IPR001763">
    <property type="entry name" value="Rhodanese-like_dom"/>
</dbReference>
<dbReference type="PANTHER" id="PTHR43031:SF17">
    <property type="entry name" value="SULFURTRANSFERASE YTWF-RELATED"/>
    <property type="match status" value="1"/>
</dbReference>
<name>A0A498D3B7_9BACI</name>
<accession>A0A498D3B7</accession>
<reference evidence="2 3" key="1">
    <citation type="submission" date="2018-10" db="EMBL/GenBank/DDBJ databases">
        <title>Oceanobacillus sp. YLB-02 draft genome.</title>
        <authorList>
            <person name="Yu L."/>
        </authorList>
    </citation>
    <scope>NUCLEOTIDE SEQUENCE [LARGE SCALE GENOMIC DNA]</scope>
    <source>
        <strain evidence="2 3">YLB-02</strain>
    </source>
</reference>
<dbReference type="PANTHER" id="PTHR43031">
    <property type="entry name" value="FAD-DEPENDENT OXIDOREDUCTASE"/>
    <property type="match status" value="1"/>
</dbReference>